<reference evidence="1" key="1">
    <citation type="submission" date="2022-01" db="EMBL/GenBank/DDBJ databases">
        <title>Genome-Based Taxonomic Classification of the Phylum Actinobacteria.</title>
        <authorList>
            <person name="Gao Y."/>
        </authorList>
    </citation>
    <scope>NUCLEOTIDE SEQUENCE</scope>
    <source>
        <strain evidence="1">KLBMP 8922</strain>
    </source>
</reference>
<dbReference type="RefSeq" id="WP_235055992.1">
    <property type="nucleotide sequence ID" value="NZ_JAKFHA010000023.1"/>
</dbReference>
<gene>
    <name evidence="1" type="ORF">LZ495_29465</name>
</gene>
<name>A0AA41Q4C8_9ACTN</name>
<organism evidence="1 2">
    <name type="scientific">Yinghuangia soli</name>
    <dbReference type="NCBI Taxonomy" id="2908204"/>
    <lineage>
        <taxon>Bacteria</taxon>
        <taxon>Bacillati</taxon>
        <taxon>Actinomycetota</taxon>
        <taxon>Actinomycetes</taxon>
        <taxon>Kitasatosporales</taxon>
        <taxon>Streptomycetaceae</taxon>
        <taxon>Yinghuangia</taxon>
    </lineage>
</organism>
<proteinExistence type="predicted"/>
<dbReference type="AlphaFoldDB" id="A0AA41Q4C8"/>
<sequence length="77" mass="8534">MNDYFGYDPDEYRARVLDDADRSADLANGFNAYDALPGRDRAFSDVLYDALTPPLTATGELDYGQYPPPGHSFPRVG</sequence>
<keyword evidence="2" id="KW-1185">Reference proteome</keyword>
<evidence type="ECO:0000313" key="2">
    <source>
        <dbReference type="Proteomes" id="UP001165378"/>
    </source>
</evidence>
<comment type="caution">
    <text evidence="1">The sequence shown here is derived from an EMBL/GenBank/DDBJ whole genome shotgun (WGS) entry which is preliminary data.</text>
</comment>
<protein>
    <submittedName>
        <fullName evidence="1">Uncharacterized protein</fullName>
    </submittedName>
</protein>
<dbReference type="EMBL" id="JAKFHA010000023">
    <property type="protein sequence ID" value="MCF2531325.1"/>
    <property type="molecule type" value="Genomic_DNA"/>
</dbReference>
<accession>A0AA41Q4C8</accession>
<evidence type="ECO:0000313" key="1">
    <source>
        <dbReference type="EMBL" id="MCF2531325.1"/>
    </source>
</evidence>
<dbReference type="Proteomes" id="UP001165378">
    <property type="component" value="Unassembled WGS sequence"/>
</dbReference>